<dbReference type="STRING" id="861299.J421_2029"/>
<dbReference type="InterPro" id="IPR012657">
    <property type="entry name" value="23S_rRNA-intervening_sequence"/>
</dbReference>
<dbReference type="InterPro" id="IPR036583">
    <property type="entry name" value="23S_rRNA_IVS_sf"/>
</dbReference>
<name>W0RFI9_9BACT</name>
<organism evidence="1 2">
    <name type="scientific">Gemmatirosa kalamazoonensis</name>
    <dbReference type="NCBI Taxonomy" id="861299"/>
    <lineage>
        <taxon>Bacteria</taxon>
        <taxon>Pseudomonadati</taxon>
        <taxon>Gemmatimonadota</taxon>
        <taxon>Gemmatimonadia</taxon>
        <taxon>Gemmatimonadales</taxon>
        <taxon>Gemmatimonadaceae</taxon>
        <taxon>Gemmatirosa</taxon>
    </lineage>
</organism>
<dbReference type="PANTHER" id="PTHR38471:SF2">
    <property type="entry name" value="FOUR HELIX BUNDLE PROTEIN"/>
    <property type="match status" value="1"/>
</dbReference>
<dbReference type="HOGENOM" id="CLU_129874_0_6_0"/>
<evidence type="ECO:0000313" key="2">
    <source>
        <dbReference type="Proteomes" id="UP000019151"/>
    </source>
</evidence>
<dbReference type="CDD" id="cd16377">
    <property type="entry name" value="23S_rRNA_IVP_like"/>
    <property type="match status" value="1"/>
</dbReference>
<evidence type="ECO:0000313" key="1">
    <source>
        <dbReference type="EMBL" id="AHG89566.1"/>
    </source>
</evidence>
<gene>
    <name evidence="1" type="ORF">J421_2029</name>
</gene>
<accession>W0RFI9</accession>
<dbReference type="NCBIfam" id="TIGR02436">
    <property type="entry name" value="four helix bundle protein"/>
    <property type="match status" value="1"/>
</dbReference>
<dbReference type="EMBL" id="CP007128">
    <property type="protein sequence ID" value="AHG89566.1"/>
    <property type="molecule type" value="Genomic_DNA"/>
</dbReference>
<keyword evidence="2" id="KW-1185">Reference proteome</keyword>
<dbReference type="PANTHER" id="PTHR38471">
    <property type="entry name" value="FOUR HELIX BUNDLE PROTEIN"/>
    <property type="match status" value="1"/>
</dbReference>
<reference evidence="1 2" key="1">
    <citation type="journal article" date="2014" name="Genome Announc.">
        <title>Genome Sequence and Methylome of Soil Bacterium Gemmatirosa kalamazoonensis KBS708T, a Member of the Rarely Cultivated Gemmatimonadetes Phylum.</title>
        <authorList>
            <person name="Debruyn J.M."/>
            <person name="Radosevich M."/>
            <person name="Wommack K.E."/>
            <person name="Polson S.W."/>
            <person name="Hauser L.J."/>
            <person name="Fawaz M.N."/>
            <person name="Korlach J."/>
            <person name="Tsai Y.C."/>
        </authorList>
    </citation>
    <scope>NUCLEOTIDE SEQUENCE [LARGE SCALE GENOMIC DNA]</scope>
    <source>
        <strain evidence="1 2">KBS708</strain>
    </source>
</reference>
<dbReference type="RefSeq" id="WP_025411061.1">
    <property type="nucleotide sequence ID" value="NZ_CP007128.1"/>
</dbReference>
<dbReference type="KEGG" id="gba:J421_2029"/>
<proteinExistence type="predicted"/>
<dbReference type="AlphaFoldDB" id="W0RFI9"/>
<dbReference type="Pfam" id="PF05635">
    <property type="entry name" value="23S_rRNA_IVP"/>
    <property type="match status" value="1"/>
</dbReference>
<dbReference type="OrthoDB" id="160990at2"/>
<dbReference type="SUPFAM" id="SSF158446">
    <property type="entry name" value="IVS-encoded protein-like"/>
    <property type="match status" value="1"/>
</dbReference>
<dbReference type="InParanoid" id="W0RFI9"/>
<dbReference type="Proteomes" id="UP000019151">
    <property type="component" value="Chromosome"/>
</dbReference>
<protein>
    <submittedName>
        <fullName evidence="1">CHP02436-containing protein</fullName>
    </submittedName>
</protein>
<sequence>MGFGDFRDLEVWQRAMEQQRVSFVVARRLPHEEQYGLAAQIRSAANSVVANIVEGYASPTRANYRRYIGTSRSSNRELQGHLLTTISVGYLGEGDLRELLVLNQRVGQMLTKLYDRLGPRRE</sequence>
<dbReference type="Gene3D" id="1.20.1440.60">
    <property type="entry name" value="23S rRNA-intervening sequence"/>
    <property type="match status" value="1"/>
</dbReference>